<feature type="transmembrane region" description="Helical" evidence="6">
    <location>
        <begin position="244"/>
        <end position="264"/>
    </location>
</feature>
<comment type="subcellular location">
    <subcellularLocation>
        <location evidence="1">Membrane</location>
        <topology evidence="1">Multi-pass membrane protein</topology>
    </subcellularLocation>
</comment>
<evidence type="ECO:0000256" key="2">
    <source>
        <dbReference type="ARBA" id="ARBA00022692"/>
    </source>
</evidence>
<dbReference type="EMBL" id="PHFW01000002">
    <property type="protein sequence ID" value="PQM28269.1"/>
    <property type="molecule type" value="Genomic_DNA"/>
</dbReference>
<dbReference type="InterPro" id="IPR007016">
    <property type="entry name" value="O-antigen_ligase-rel_domated"/>
</dbReference>
<keyword evidence="9" id="KW-0436">Ligase</keyword>
<feature type="transmembrane region" description="Helical" evidence="6">
    <location>
        <begin position="105"/>
        <end position="121"/>
    </location>
</feature>
<name>A0A2S8B7N7_9SPHN</name>
<dbReference type="NCBIfam" id="TIGR03097">
    <property type="entry name" value="PEP_O_lig_1"/>
    <property type="match status" value="1"/>
</dbReference>
<keyword evidence="4 6" id="KW-0472">Membrane</keyword>
<evidence type="ECO:0000259" key="7">
    <source>
        <dbReference type="Pfam" id="PF04932"/>
    </source>
</evidence>
<feature type="region of interest" description="Disordered" evidence="5">
    <location>
        <begin position="449"/>
        <end position="477"/>
    </location>
</feature>
<evidence type="ECO:0000256" key="1">
    <source>
        <dbReference type="ARBA" id="ARBA00004141"/>
    </source>
</evidence>
<dbReference type="InterPro" id="IPR045979">
    <property type="entry name" value="DUF5935"/>
</dbReference>
<feature type="transmembrane region" description="Helical" evidence="6">
    <location>
        <begin position="400"/>
        <end position="421"/>
    </location>
</feature>
<evidence type="ECO:0000313" key="9">
    <source>
        <dbReference type="EMBL" id="PQM28269.1"/>
    </source>
</evidence>
<reference evidence="10" key="1">
    <citation type="submission" date="2017-11" db="EMBL/GenBank/DDBJ databases">
        <title>The complete genome sequence of Sphingopyxis pomeranensis sp. nov. strain WS5A3p.</title>
        <authorList>
            <person name="Kaminski M.A."/>
        </authorList>
    </citation>
    <scope>NUCLEOTIDE SEQUENCE [LARGE SCALE GENOMIC DNA]</scope>
    <source>
        <strain evidence="10">WS5A3p</strain>
    </source>
</reference>
<evidence type="ECO:0000313" key="10">
    <source>
        <dbReference type="Proteomes" id="UP000238954"/>
    </source>
</evidence>
<comment type="caution">
    <text evidence="9">The sequence shown here is derived from an EMBL/GenBank/DDBJ whole genome shotgun (WGS) entry which is preliminary data.</text>
</comment>
<evidence type="ECO:0000256" key="3">
    <source>
        <dbReference type="ARBA" id="ARBA00022989"/>
    </source>
</evidence>
<feature type="domain" description="DUF5935" evidence="8">
    <location>
        <begin position="1"/>
        <end position="193"/>
    </location>
</feature>
<feature type="transmembrane region" description="Helical" evidence="6">
    <location>
        <begin position="76"/>
        <end position="93"/>
    </location>
</feature>
<feature type="domain" description="O-antigen ligase-related" evidence="7">
    <location>
        <begin position="208"/>
        <end position="360"/>
    </location>
</feature>
<dbReference type="GO" id="GO:0016020">
    <property type="term" value="C:membrane"/>
    <property type="evidence" value="ECO:0007669"/>
    <property type="project" value="UniProtKB-SubCell"/>
</dbReference>
<feature type="transmembrane region" description="Helical" evidence="6">
    <location>
        <begin position="166"/>
        <end position="187"/>
    </location>
</feature>
<feature type="transmembrane region" description="Helical" evidence="6">
    <location>
        <begin position="199"/>
        <end position="217"/>
    </location>
</feature>
<keyword evidence="3 6" id="KW-1133">Transmembrane helix</keyword>
<keyword evidence="2 6" id="KW-0812">Transmembrane</keyword>
<proteinExistence type="predicted"/>
<dbReference type="OrthoDB" id="9772644at2"/>
<evidence type="ECO:0000256" key="4">
    <source>
        <dbReference type="ARBA" id="ARBA00023136"/>
    </source>
</evidence>
<dbReference type="GO" id="GO:0016874">
    <property type="term" value="F:ligase activity"/>
    <property type="evidence" value="ECO:0007669"/>
    <property type="project" value="UniProtKB-KW"/>
</dbReference>
<feature type="transmembrane region" description="Helical" evidence="6">
    <location>
        <begin position="128"/>
        <end position="146"/>
    </location>
</feature>
<sequence>MRDMAFVAFLFAFIGLGFRKPFLFILCFCYIDIVAPQRLSYFLINSIPISLIVFGLAMVGWLVFDDKRDTRWSGRQSLLVLLLLYCWMTTVGADFPVEAADKWSWVWKALIWAIFLPLTLRTKLRIEALALIMLLSAASIAIAGGLKTAAGGGGYGELQLLLNENFGLYEGSIMSTVGIAIIPLILWYRRHGTIFPPDWRVSLFCFALCFACMLLPVGTQARTGLVCLVVLAILSLRAVQHRLLYMAGAGLLALAAIPLLPQSFTQRMETIEGYKSDESASTRVAVWQWTWDYAKDHPFGGGFNAYLQNHVRVKMAAGAYDPDAPQSNRPIVYEDQARAYHSSYFEMLGEQGYPGLALWLLLHGVGIVQLERLRRRYRKTRRAEEQWIAPLATALQHGHIVYLVGSLFVGIAFQPFIYMMLALEMGLSTYVRRRENEAGWRPLMARPAQVPARPSLPGTRSFQEPAGRGTIDGPGAL</sequence>
<evidence type="ECO:0000256" key="6">
    <source>
        <dbReference type="SAM" id="Phobius"/>
    </source>
</evidence>
<dbReference type="AlphaFoldDB" id="A0A2S8B7N7"/>
<accession>A0A2S8B7N7</accession>
<keyword evidence="10" id="KW-1185">Reference proteome</keyword>
<evidence type="ECO:0000256" key="5">
    <source>
        <dbReference type="SAM" id="MobiDB-lite"/>
    </source>
</evidence>
<feature type="transmembrane region" description="Helical" evidence="6">
    <location>
        <begin position="43"/>
        <end position="64"/>
    </location>
</feature>
<dbReference type="PANTHER" id="PTHR37422:SF13">
    <property type="entry name" value="LIPOPOLYSACCHARIDE BIOSYNTHESIS PROTEIN PA4999-RELATED"/>
    <property type="match status" value="1"/>
</dbReference>
<dbReference type="Pfam" id="PF04932">
    <property type="entry name" value="Wzy_C"/>
    <property type="match status" value="1"/>
</dbReference>
<dbReference type="Pfam" id="PF19358">
    <property type="entry name" value="DUF5935"/>
    <property type="match status" value="1"/>
</dbReference>
<dbReference type="RefSeq" id="WP_105998525.1">
    <property type="nucleotide sequence ID" value="NZ_CM009578.1"/>
</dbReference>
<gene>
    <name evidence="9" type="ORF">CVO77_07135</name>
</gene>
<evidence type="ECO:0000259" key="8">
    <source>
        <dbReference type="Pfam" id="PF19358"/>
    </source>
</evidence>
<dbReference type="InterPro" id="IPR017528">
    <property type="entry name" value="CHP03097O-antigen_lig-rel"/>
</dbReference>
<dbReference type="InterPro" id="IPR051533">
    <property type="entry name" value="WaaL-like"/>
</dbReference>
<dbReference type="PANTHER" id="PTHR37422">
    <property type="entry name" value="TEICHURONIC ACID BIOSYNTHESIS PROTEIN TUAE"/>
    <property type="match status" value="1"/>
</dbReference>
<protein>
    <submittedName>
        <fullName evidence="9">Putative O-glycosylation ligase, exosortase A system-associated</fullName>
    </submittedName>
</protein>
<organism evidence="9 10">
    <name type="scientific">Sphingopyxis lindanitolerans</name>
    <dbReference type="NCBI Taxonomy" id="2054227"/>
    <lineage>
        <taxon>Bacteria</taxon>
        <taxon>Pseudomonadati</taxon>
        <taxon>Pseudomonadota</taxon>
        <taxon>Alphaproteobacteria</taxon>
        <taxon>Sphingomonadales</taxon>
        <taxon>Sphingomonadaceae</taxon>
        <taxon>Sphingopyxis</taxon>
    </lineage>
</organism>
<dbReference type="Proteomes" id="UP000238954">
    <property type="component" value="Chromosome"/>
</dbReference>